<dbReference type="SUPFAM" id="SSF53927">
    <property type="entry name" value="Cytidine deaminase-like"/>
    <property type="match status" value="1"/>
</dbReference>
<comment type="catalytic activity">
    <reaction evidence="12">
        <text>5-amino-6-(5-phospho-D-ribitylamino)uracil + NADP(+) = 5-amino-6-(5-phospho-D-ribosylamino)uracil + NADPH + H(+)</text>
        <dbReference type="Rhea" id="RHEA:17845"/>
        <dbReference type="ChEBI" id="CHEBI:15378"/>
        <dbReference type="ChEBI" id="CHEBI:57783"/>
        <dbReference type="ChEBI" id="CHEBI:58349"/>
        <dbReference type="ChEBI" id="CHEBI:58421"/>
        <dbReference type="ChEBI" id="CHEBI:58453"/>
        <dbReference type="EC" id="1.1.1.193"/>
    </reaction>
</comment>
<feature type="binding site" evidence="14">
    <location>
        <position position="296"/>
    </location>
    <ligand>
        <name>substrate</name>
    </ligand>
</feature>
<feature type="binding site" evidence="14">
    <location>
        <position position="198"/>
    </location>
    <ligand>
        <name>NADP(+)</name>
        <dbReference type="ChEBI" id="CHEBI:58349"/>
    </ligand>
</feature>
<dbReference type="InterPro" id="IPR016193">
    <property type="entry name" value="Cytidine_deaminase-like"/>
</dbReference>
<feature type="binding site" evidence="14">
    <location>
        <position position="156"/>
    </location>
    <ligand>
        <name>NADP(+)</name>
        <dbReference type="ChEBI" id="CHEBI:58349"/>
    </ligand>
</feature>
<name>A0A1M5MSC6_9RHOB</name>
<dbReference type="InterPro" id="IPR011549">
    <property type="entry name" value="RibD_C"/>
</dbReference>
<dbReference type="CDD" id="cd01284">
    <property type="entry name" value="Riboflavin_deaminase-reductase"/>
    <property type="match status" value="1"/>
</dbReference>
<keyword evidence="8 12" id="KW-0862">Zinc</keyword>
<dbReference type="SUPFAM" id="SSF53597">
    <property type="entry name" value="Dihydrofolate reductase-like"/>
    <property type="match status" value="1"/>
</dbReference>
<dbReference type="GO" id="GO:0008835">
    <property type="term" value="F:diaminohydroxyphosphoribosylaminopyrimidine deaminase activity"/>
    <property type="evidence" value="ECO:0007669"/>
    <property type="project" value="UniProtKB-EC"/>
</dbReference>
<comment type="similarity">
    <text evidence="5 12">In the C-terminal section; belongs to the HTP reductase family.</text>
</comment>
<dbReference type="UniPathway" id="UPA00275">
    <property type="reaction ID" value="UER00401"/>
</dbReference>
<evidence type="ECO:0000259" key="16">
    <source>
        <dbReference type="PROSITE" id="PS51747"/>
    </source>
</evidence>
<dbReference type="PROSITE" id="PS00903">
    <property type="entry name" value="CYT_DCMP_DEAMINASES_1"/>
    <property type="match status" value="1"/>
</dbReference>
<dbReference type="EC" id="3.5.4.26" evidence="12"/>
<protein>
    <recommendedName>
        <fullName evidence="12">Riboflavin biosynthesis protein RibD</fullName>
    </recommendedName>
    <domain>
        <recommendedName>
            <fullName evidence="12">Diaminohydroxyphosphoribosylaminopyrimidine deaminase</fullName>
            <shortName evidence="12">DRAP deaminase</shortName>
            <ecNumber evidence="12">3.5.4.26</ecNumber>
        </recommendedName>
        <alternativeName>
            <fullName evidence="12">Riboflavin-specific deaminase</fullName>
        </alternativeName>
    </domain>
    <domain>
        <recommendedName>
            <fullName evidence="12">5-amino-6-(5-phosphoribosylamino)uracil reductase</fullName>
            <ecNumber evidence="12">1.1.1.193</ecNumber>
        </recommendedName>
        <alternativeName>
            <fullName evidence="12">HTP reductase</fullName>
        </alternativeName>
    </domain>
</protein>
<feature type="binding site" evidence="15">
    <location>
        <position position="86"/>
    </location>
    <ligand>
        <name>Zn(2+)</name>
        <dbReference type="ChEBI" id="CHEBI:29105"/>
        <note>catalytic</note>
    </ligand>
</feature>
<dbReference type="InterPro" id="IPR016192">
    <property type="entry name" value="APOBEC/CMP_deaminase_Zn-bd"/>
</dbReference>
<evidence type="ECO:0000256" key="5">
    <source>
        <dbReference type="ARBA" id="ARBA00007417"/>
    </source>
</evidence>
<feature type="binding site" evidence="14">
    <location>
        <position position="170"/>
    </location>
    <ligand>
        <name>substrate</name>
    </ligand>
</feature>
<gene>
    <name evidence="17" type="ORF">SAMN05443551_0636</name>
</gene>
<evidence type="ECO:0000256" key="8">
    <source>
        <dbReference type="ARBA" id="ARBA00022833"/>
    </source>
</evidence>
<comment type="function">
    <text evidence="1 12">Converts 2,5-diamino-6-(ribosylamino)-4(3h)-pyrimidinone 5'-phosphate into 5-amino-6-(ribosylamino)-2,4(1h,3h)-pyrimidinedione 5'-phosphate.</text>
</comment>
<keyword evidence="7 12" id="KW-0479">Metal-binding</keyword>
<dbReference type="NCBIfam" id="TIGR00227">
    <property type="entry name" value="ribD_Cterm"/>
    <property type="match status" value="1"/>
</dbReference>
<feature type="binding site" evidence="15">
    <location>
        <position position="77"/>
    </location>
    <ligand>
        <name>Zn(2+)</name>
        <dbReference type="ChEBI" id="CHEBI:29105"/>
        <note>catalytic</note>
    </ligand>
</feature>
<dbReference type="Gene3D" id="3.40.430.10">
    <property type="entry name" value="Dihydrofolate Reductase, subunit A"/>
    <property type="match status" value="1"/>
</dbReference>
<feature type="domain" description="CMP/dCMP-type deaminase" evidence="16">
    <location>
        <begin position="3"/>
        <end position="117"/>
    </location>
</feature>
<dbReference type="InterPro" id="IPR002125">
    <property type="entry name" value="CMP_dCMP_dom"/>
</dbReference>
<dbReference type="InterPro" id="IPR002734">
    <property type="entry name" value="RibDG_C"/>
</dbReference>
<organism evidence="17 18">
    <name type="scientific">Marivita hallyeonensis</name>
    <dbReference type="NCBI Taxonomy" id="996342"/>
    <lineage>
        <taxon>Bacteria</taxon>
        <taxon>Pseudomonadati</taxon>
        <taxon>Pseudomonadota</taxon>
        <taxon>Alphaproteobacteria</taxon>
        <taxon>Rhodobacterales</taxon>
        <taxon>Roseobacteraceae</taxon>
        <taxon>Marivita</taxon>
    </lineage>
</organism>
<evidence type="ECO:0000256" key="12">
    <source>
        <dbReference type="PIRNR" id="PIRNR006769"/>
    </source>
</evidence>
<dbReference type="Proteomes" id="UP000184221">
    <property type="component" value="Unassembled WGS sequence"/>
</dbReference>
<dbReference type="PANTHER" id="PTHR38011:SF7">
    <property type="entry name" value="2,5-DIAMINO-6-RIBOSYLAMINO-4(3H)-PYRIMIDINONE 5'-PHOSPHATE REDUCTASE"/>
    <property type="match status" value="1"/>
</dbReference>
<dbReference type="PIRSF" id="PIRSF006769">
    <property type="entry name" value="RibD"/>
    <property type="match status" value="1"/>
</dbReference>
<dbReference type="STRING" id="996342.SAMN05443551_0636"/>
<comment type="pathway">
    <text evidence="2 12">Cofactor biosynthesis; riboflavin biosynthesis; 5-amino-6-(D-ribitylamino)uracil from GTP: step 2/4.</text>
</comment>
<comment type="similarity">
    <text evidence="4 12">In the N-terminal section; belongs to the cytidine and deoxycytidylate deaminase family.</text>
</comment>
<sequence>MRPEDAHHMDRALELGRRGLGNTWPNPAVGCVLVRDGAVVGEGWTQPGGRPHAEAMALELAGASAKGATAYVTLEPCAHHGATPPCADALIAAGISRVVAPFADEDPRVSGKGFAKLRTAGVEVTTGVGADEAARHHTGFFHRVRHGRPLLTLKLATSLDGRIATASGDSQWITGPETRAYVHGLRATHDAVMVGAGTARADDPLLTVRGRDVVQQPVRIVVSRRLDLPQNSQMSRTVDEAPLWLCHAEDAPQEVRNLWTDLGATLIEVPLNGRQLDISALMQALGSQGLTRVFCEGGGDLAASLLAADRVDALDLHQGGVIIGAEGRPALGALGLDKLSEAPRFVLDRVTSIGNDVVQSWTRHRRQSQE</sequence>
<dbReference type="GO" id="GO:0009231">
    <property type="term" value="P:riboflavin biosynthetic process"/>
    <property type="evidence" value="ECO:0007669"/>
    <property type="project" value="UniProtKB-UniPathway"/>
</dbReference>
<evidence type="ECO:0000256" key="13">
    <source>
        <dbReference type="PIRSR" id="PIRSR006769-1"/>
    </source>
</evidence>
<dbReference type="GO" id="GO:0008270">
    <property type="term" value="F:zinc ion binding"/>
    <property type="evidence" value="ECO:0007669"/>
    <property type="project" value="InterPro"/>
</dbReference>
<keyword evidence="6 12" id="KW-0686">Riboflavin biosynthesis</keyword>
<evidence type="ECO:0000256" key="4">
    <source>
        <dbReference type="ARBA" id="ARBA00005259"/>
    </source>
</evidence>
<dbReference type="PROSITE" id="PS51747">
    <property type="entry name" value="CYT_DCMP_DEAMINASES_2"/>
    <property type="match status" value="1"/>
</dbReference>
<evidence type="ECO:0000256" key="9">
    <source>
        <dbReference type="ARBA" id="ARBA00022857"/>
    </source>
</evidence>
<dbReference type="InterPro" id="IPR004794">
    <property type="entry name" value="Eubact_RibD"/>
</dbReference>
<dbReference type="Pfam" id="PF00383">
    <property type="entry name" value="dCMP_cyt_deam_1"/>
    <property type="match status" value="1"/>
</dbReference>
<comment type="catalytic activity">
    <reaction evidence="12">
        <text>2,5-diamino-6-hydroxy-4-(5-phosphoribosylamino)-pyrimidine + H2O + H(+) = 5-amino-6-(5-phospho-D-ribosylamino)uracil + NH4(+)</text>
        <dbReference type="Rhea" id="RHEA:21868"/>
        <dbReference type="ChEBI" id="CHEBI:15377"/>
        <dbReference type="ChEBI" id="CHEBI:15378"/>
        <dbReference type="ChEBI" id="CHEBI:28938"/>
        <dbReference type="ChEBI" id="CHEBI:58453"/>
        <dbReference type="ChEBI" id="CHEBI:58614"/>
        <dbReference type="EC" id="3.5.4.26"/>
    </reaction>
</comment>
<evidence type="ECO:0000256" key="10">
    <source>
        <dbReference type="ARBA" id="ARBA00023002"/>
    </source>
</evidence>
<comment type="cofactor">
    <cofactor evidence="12 15">
        <name>Zn(2+)</name>
        <dbReference type="ChEBI" id="CHEBI:29105"/>
    </cofactor>
    <text evidence="12 15">Binds 1 zinc ion.</text>
</comment>
<feature type="binding site" evidence="14">
    <location>
        <position position="206"/>
    </location>
    <ligand>
        <name>substrate</name>
    </ligand>
</feature>
<dbReference type="NCBIfam" id="TIGR00326">
    <property type="entry name" value="eubact_ribD"/>
    <property type="match status" value="1"/>
</dbReference>
<dbReference type="PANTHER" id="PTHR38011">
    <property type="entry name" value="DIHYDROFOLATE REDUCTASE FAMILY PROTEIN (AFU_ORTHOLOGUE AFUA_8G06820)"/>
    <property type="match status" value="1"/>
</dbReference>
<evidence type="ECO:0000313" key="18">
    <source>
        <dbReference type="Proteomes" id="UP000184221"/>
    </source>
</evidence>
<dbReference type="AlphaFoldDB" id="A0A1M5MSC6"/>
<dbReference type="EMBL" id="FQXC01000001">
    <property type="protein sequence ID" value="SHG80264.1"/>
    <property type="molecule type" value="Genomic_DNA"/>
</dbReference>
<feature type="binding site" evidence="14">
    <location>
        <position position="209"/>
    </location>
    <ligand>
        <name>substrate</name>
    </ligand>
</feature>
<evidence type="ECO:0000256" key="11">
    <source>
        <dbReference type="ARBA" id="ARBA00023268"/>
    </source>
</evidence>
<feature type="binding site" evidence="15">
    <location>
        <position position="52"/>
    </location>
    <ligand>
        <name>Zn(2+)</name>
        <dbReference type="ChEBI" id="CHEBI:29105"/>
        <note>catalytic</note>
    </ligand>
</feature>
<reference evidence="17 18" key="1">
    <citation type="submission" date="2016-11" db="EMBL/GenBank/DDBJ databases">
        <authorList>
            <person name="Jaros S."/>
            <person name="Januszkiewicz K."/>
            <person name="Wedrychowicz H."/>
        </authorList>
    </citation>
    <scope>NUCLEOTIDE SEQUENCE [LARGE SCALE GENOMIC DNA]</scope>
    <source>
        <strain evidence="17 18">DSM 29431</strain>
    </source>
</reference>
<dbReference type="RefSeq" id="WP_072776044.1">
    <property type="nucleotide sequence ID" value="NZ_FQXC01000001.1"/>
</dbReference>
<keyword evidence="10 12" id="KW-0560">Oxidoreductase</keyword>
<evidence type="ECO:0000256" key="2">
    <source>
        <dbReference type="ARBA" id="ARBA00004882"/>
    </source>
</evidence>
<evidence type="ECO:0000256" key="1">
    <source>
        <dbReference type="ARBA" id="ARBA00002151"/>
    </source>
</evidence>
<accession>A0A1M5MSC6</accession>
<dbReference type="InterPro" id="IPR050765">
    <property type="entry name" value="Riboflavin_Biosynth_HTPR"/>
</dbReference>
<feature type="binding site" evidence="14">
    <location>
        <position position="186"/>
    </location>
    <ligand>
        <name>substrate</name>
    </ligand>
</feature>
<dbReference type="GO" id="GO:0008703">
    <property type="term" value="F:5-amino-6-(5-phosphoribosylamino)uracil reductase activity"/>
    <property type="evidence" value="ECO:0007669"/>
    <property type="project" value="UniProtKB-EC"/>
</dbReference>
<evidence type="ECO:0000256" key="3">
    <source>
        <dbReference type="ARBA" id="ARBA00004910"/>
    </source>
</evidence>
<proteinExistence type="inferred from homology"/>
<feature type="binding site" evidence="14">
    <location>
        <begin position="298"/>
        <end position="304"/>
    </location>
    <ligand>
        <name>NADP(+)</name>
        <dbReference type="ChEBI" id="CHEBI:58349"/>
    </ligand>
</feature>
<evidence type="ECO:0000256" key="15">
    <source>
        <dbReference type="PIRSR" id="PIRSR006769-3"/>
    </source>
</evidence>
<evidence type="ECO:0000256" key="14">
    <source>
        <dbReference type="PIRSR" id="PIRSR006769-2"/>
    </source>
</evidence>
<feature type="active site" description="Proton donor" evidence="13">
    <location>
        <position position="54"/>
    </location>
</feature>
<evidence type="ECO:0000256" key="7">
    <source>
        <dbReference type="ARBA" id="ARBA00022723"/>
    </source>
</evidence>
<comment type="pathway">
    <text evidence="3 12">Cofactor biosynthesis; riboflavin biosynthesis; 5-amino-6-(D-ribitylamino)uracil from GTP: step 3/4.</text>
</comment>
<evidence type="ECO:0000256" key="6">
    <source>
        <dbReference type="ARBA" id="ARBA00022619"/>
    </source>
</evidence>
<feature type="binding site" evidence="14">
    <location>
        <position position="172"/>
    </location>
    <ligand>
        <name>NADP(+)</name>
        <dbReference type="ChEBI" id="CHEBI:58349"/>
    </ligand>
</feature>
<dbReference type="InterPro" id="IPR024072">
    <property type="entry name" value="DHFR-like_dom_sf"/>
</dbReference>
<keyword evidence="12" id="KW-0378">Hydrolase</keyword>
<dbReference type="EC" id="1.1.1.193" evidence="12"/>
<keyword evidence="18" id="KW-1185">Reference proteome</keyword>
<dbReference type="Pfam" id="PF01872">
    <property type="entry name" value="RibD_C"/>
    <property type="match status" value="1"/>
</dbReference>
<keyword evidence="11" id="KW-0511">Multifunctional enzyme</keyword>
<keyword evidence="9 12" id="KW-0521">NADP</keyword>
<dbReference type="Gene3D" id="3.40.140.10">
    <property type="entry name" value="Cytidine Deaminase, domain 2"/>
    <property type="match status" value="1"/>
</dbReference>
<feature type="binding site" evidence="14">
    <location>
        <position position="202"/>
    </location>
    <ligand>
        <name>NADP(+)</name>
        <dbReference type="ChEBI" id="CHEBI:58349"/>
    </ligand>
</feature>
<evidence type="ECO:0000313" key="17">
    <source>
        <dbReference type="EMBL" id="SHG80264.1"/>
    </source>
</evidence>
<dbReference type="GO" id="GO:0050661">
    <property type="term" value="F:NADP binding"/>
    <property type="evidence" value="ECO:0007669"/>
    <property type="project" value="InterPro"/>
</dbReference>